<accession>A0A0C2DIH8</accession>
<dbReference type="AlphaFoldDB" id="A0A0C2DIH8"/>
<dbReference type="Proteomes" id="UP000054047">
    <property type="component" value="Unassembled WGS sequence"/>
</dbReference>
<evidence type="ECO:0000313" key="1">
    <source>
        <dbReference type="EMBL" id="KIH62282.1"/>
    </source>
</evidence>
<gene>
    <name evidence="1" type="ORF">ANCDUO_07437</name>
</gene>
<proteinExistence type="predicted"/>
<reference evidence="1 2" key="1">
    <citation type="submission" date="2013-12" db="EMBL/GenBank/DDBJ databases">
        <title>Draft genome of the parsitic nematode Ancylostoma duodenale.</title>
        <authorList>
            <person name="Mitreva M."/>
        </authorList>
    </citation>
    <scope>NUCLEOTIDE SEQUENCE [LARGE SCALE GENOMIC DNA]</scope>
    <source>
        <strain evidence="1 2">Zhejiang</strain>
    </source>
</reference>
<evidence type="ECO:0000313" key="2">
    <source>
        <dbReference type="Proteomes" id="UP000054047"/>
    </source>
</evidence>
<keyword evidence="2" id="KW-1185">Reference proteome</keyword>
<dbReference type="EMBL" id="KN729439">
    <property type="protein sequence ID" value="KIH62282.1"/>
    <property type="molecule type" value="Genomic_DNA"/>
</dbReference>
<organism evidence="1 2">
    <name type="scientific">Ancylostoma duodenale</name>
    <dbReference type="NCBI Taxonomy" id="51022"/>
    <lineage>
        <taxon>Eukaryota</taxon>
        <taxon>Metazoa</taxon>
        <taxon>Ecdysozoa</taxon>
        <taxon>Nematoda</taxon>
        <taxon>Chromadorea</taxon>
        <taxon>Rhabditida</taxon>
        <taxon>Rhabditina</taxon>
        <taxon>Rhabditomorpha</taxon>
        <taxon>Strongyloidea</taxon>
        <taxon>Ancylostomatidae</taxon>
        <taxon>Ancylostomatinae</taxon>
        <taxon>Ancylostoma</taxon>
    </lineage>
</organism>
<protein>
    <submittedName>
        <fullName evidence="1">Uncharacterized protein</fullName>
    </submittedName>
</protein>
<sequence length="108" mass="11971">MISSDITNMSLSNSSDLLQAMEDLDMPDQSAVISLLRQISSKLDDIFPRLERLELDNQLLLERTGLIVTHTAPKSNCVFCSVEENKDSHYSSRCCTFAGSRFPNGSGL</sequence>
<name>A0A0C2DIH8_9BILA</name>